<evidence type="ECO:0000256" key="1">
    <source>
        <dbReference type="SAM" id="Coils"/>
    </source>
</evidence>
<evidence type="ECO:0000313" key="2">
    <source>
        <dbReference type="EMBL" id="MBC8176907.1"/>
    </source>
</evidence>
<feature type="coiled-coil region" evidence="1">
    <location>
        <begin position="158"/>
        <end position="185"/>
    </location>
</feature>
<evidence type="ECO:0008006" key="4">
    <source>
        <dbReference type="Google" id="ProtNLM"/>
    </source>
</evidence>
<proteinExistence type="predicted"/>
<organism evidence="2 3">
    <name type="scientific">Candidatus Desulfacyla euxinica</name>
    <dbReference type="NCBI Taxonomy" id="2841693"/>
    <lineage>
        <taxon>Bacteria</taxon>
        <taxon>Deltaproteobacteria</taxon>
        <taxon>Candidatus Desulfacyla</taxon>
    </lineage>
</organism>
<accession>A0A8J6MXR2</accession>
<dbReference type="Proteomes" id="UP000650524">
    <property type="component" value="Unassembled WGS sequence"/>
</dbReference>
<evidence type="ECO:0000313" key="3">
    <source>
        <dbReference type="Proteomes" id="UP000650524"/>
    </source>
</evidence>
<protein>
    <recommendedName>
        <fullName evidence="4">MCE family protein</fullName>
    </recommendedName>
</protein>
<comment type="caution">
    <text evidence="2">The sequence shown here is derived from an EMBL/GenBank/DDBJ whole genome shotgun (WGS) entry which is preliminary data.</text>
</comment>
<dbReference type="PROSITE" id="PS51257">
    <property type="entry name" value="PROKAR_LIPOPROTEIN"/>
    <property type="match status" value="1"/>
</dbReference>
<dbReference type="AlphaFoldDB" id="A0A8J6MXR2"/>
<gene>
    <name evidence="2" type="ORF">H8E19_05835</name>
</gene>
<dbReference type="EMBL" id="JACNJD010000174">
    <property type="protein sequence ID" value="MBC8176907.1"/>
    <property type="molecule type" value="Genomic_DNA"/>
</dbReference>
<name>A0A8J6MXR2_9DELT</name>
<sequence length="224" mass="26038">MFKKIFLLLIISSVMLGCYNKDLNLKIRFAQTEGLRADARIIFEKNHIGKVDAISYSEGGDYIAEVKIHKGFKKAVTENSRFFIINDPSEKGRKAIEMIKVAEGGVPLEKGAMIEGSTRFAFLLGQMEEDFGKAMSELSRKINRLSDEIKQIPESEEIKKLERYLNQLKEKMKKSGKELREKIQKELLPWIQKEIENLKERLRKFGREKEVEPLEVKMEEIRKI</sequence>
<reference evidence="2 3" key="1">
    <citation type="submission" date="2020-08" db="EMBL/GenBank/DDBJ databases">
        <title>Bridging the membrane lipid divide: bacteria of the FCB group superphylum have the potential to synthesize archaeal ether lipids.</title>
        <authorList>
            <person name="Villanueva L."/>
            <person name="Von Meijenfeldt F.A.B."/>
            <person name="Westbye A.B."/>
            <person name="Yadav S."/>
            <person name="Hopmans E.C."/>
            <person name="Dutilh B.E."/>
            <person name="Sinninghe Damste J.S."/>
        </authorList>
    </citation>
    <scope>NUCLEOTIDE SEQUENCE [LARGE SCALE GENOMIC DNA]</scope>
    <source>
        <strain evidence="2">NIOZ-UU27</strain>
    </source>
</reference>
<keyword evidence="1" id="KW-0175">Coiled coil</keyword>